<evidence type="ECO:0000313" key="7">
    <source>
        <dbReference type="Proteomes" id="UP000219799"/>
    </source>
</evidence>
<dbReference type="GO" id="GO:0022625">
    <property type="term" value="C:cytosolic large ribosomal subunit"/>
    <property type="evidence" value="ECO:0007669"/>
    <property type="project" value="TreeGrafter"/>
</dbReference>
<evidence type="ECO:0000313" key="6">
    <source>
        <dbReference type="EMBL" id="SBT71399.1"/>
    </source>
</evidence>
<accession>A0A1C3KCT5</accession>
<reference evidence="6 7" key="1">
    <citation type="submission" date="2016-06" db="EMBL/GenBank/DDBJ databases">
        <authorList>
            <consortium name="Pathogen Informatics"/>
        </authorList>
    </citation>
    <scope>NUCLEOTIDE SEQUENCE [LARGE SCALE GENOMIC DNA]</scope>
    <source>
        <strain evidence="6">PmlGA01</strain>
    </source>
</reference>
<keyword evidence="2 4" id="KW-0689">Ribosomal protein</keyword>
<dbReference type="InterPro" id="IPR002675">
    <property type="entry name" value="Ribosomal_eL38"/>
</dbReference>
<dbReference type="GO" id="GO:0003735">
    <property type="term" value="F:structural constituent of ribosome"/>
    <property type="evidence" value="ECO:0007669"/>
    <property type="project" value="InterPro"/>
</dbReference>
<evidence type="ECO:0000256" key="5">
    <source>
        <dbReference type="SAM" id="MobiDB-lite"/>
    </source>
</evidence>
<evidence type="ECO:0000256" key="4">
    <source>
        <dbReference type="RuleBase" id="RU003445"/>
    </source>
</evidence>
<dbReference type="PANTHER" id="PTHR10965">
    <property type="entry name" value="60S RIBOSOMAL PROTEIN L38"/>
    <property type="match status" value="1"/>
</dbReference>
<dbReference type="InterPro" id="IPR038464">
    <property type="entry name" value="Ribosomal_eL38_sf"/>
</dbReference>
<gene>
    <name evidence="6" type="primary">PmlGA01_090030800</name>
    <name evidence="6" type="ORF">PMLGA01_090030800</name>
</gene>
<dbReference type="VEuPathDB" id="PlasmoDB:PmUG01_09039200"/>
<comment type="similarity">
    <text evidence="1 4">Belongs to the eukaryotic ribosomal protein eL38 family.</text>
</comment>
<dbReference type="GO" id="GO:0022618">
    <property type="term" value="P:protein-RNA complex assembly"/>
    <property type="evidence" value="ECO:0007669"/>
    <property type="project" value="TreeGrafter"/>
</dbReference>
<dbReference type="EMBL" id="LT594497">
    <property type="protein sequence ID" value="SBT71399.1"/>
    <property type="molecule type" value="Genomic_DNA"/>
</dbReference>
<dbReference type="PANTHER" id="PTHR10965:SF0">
    <property type="entry name" value="LARGE RIBOSOMAL SUBUNIT PROTEIN EL38"/>
    <property type="match status" value="1"/>
</dbReference>
<organism evidence="6 7">
    <name type="scientific">Plasmodium malariae</name>
    <dbReference type="NCBI Taxonomy" id="5858"/>
    <lineage>
        <taxon>Eukaryota</taxon>
        <taxon>Sar</taxon>
        <taxon>Alveolata</taxon>
        <taxon>Apicomplexa</taxon>
        <taxon>Aconoidasida</taxon>
        <taxon>Haemosporida</taxon>
        <taxon>Plasmodiidae</taxon>
        <taxon>Plasmodium</taxon>
        <taxon>Plasmodium (Plasmodium)</taxon>
    </lineage>
</organism>
<dbReference type="AlphaFoldDB" id="A0A1C3KCT5"/>
<proteinExistence type="inferred from homology"/>
<dbReference type="Proteomes" id="UP000219799">
    <property type="component" value="Chromosome 9"/>
</dbReference>
<keyword evidence="3 4" id="KW-0687">Ribonucleoprotein</keyword>
<name>A0A1C3KCT5_PLAMA</name>
<dbReference type="GO" id="GO:0006412">
    <property type="term" value="P:translation"/>
    <property type="evidence" value="ECO:0007669"/>
    <property type="project" value="InterPro"/>
</dbReference>
<evidence type="ECO:0000256" key="1">
    <source>
        <dbReference type="ARBA" id="ARBA00007803"/>
    </source>
</evidence>
<dbReference type="Gene3D" id="3.30.720.90">
    <property type="match status" value="1"/>
</dbReference>
<evidence type="ECO:0000256" key="3">
    <source>
        <dbReference type="ARBA" id="ARBA00023274"/>
    </source>
</evidence>
<protein>
    <submittedName>
        <fullName evidence="6">60S ribosomal protein L38, putative</fullName>
    </submittedName>
</protein>
<dbReference type="FunFam" id="3.30.720.90:FF:000003">
    <property type="entry name" value="60S ribosomal protein L38"/>
    <property type="match status" value="1"/>
</dbReference>
<feature type="region of interest" description="Disordered" evidence="5">
    <location>
        <begin position="82"/>
        <end position="102"/>
    </location>
</feature>
<feature type="compositionally biased region" description="Basic residues" evidence="5">
    <location>
        <begin position="82"/>
        <end position="97"/>
    </location>
</feature>
<sequence>MPKQITDIRKFLKISRKPDTTAVIIVKKKSRTKKNTIITKLKLRTKRYLYTMVFSDRKKAERIENSLQPRLKRIYYPQKKVAKTTKKKKLNKKRRNKFKEEEEEKRLAVNRDGNCLVEMFIKIGILR</sequence>
<evidence type="ECO:0000256" key="2">
    <source>
        <dbReference type="ARBA" id="ARBA00022980"/>
    </source>
</evidence>
<dbReference type="Pfam" id="PF01781">
    <property type="entry name" value="Ribosomal_L38e"/>
    <property type="match status" value="1"/>
</dbReference>